<dbReference type="PANTHER" id="PTHR19282:SF561">
    <property type="entry name" value="TETRASPANIN"/>
    <property type="match status" value="1"/>
</dbReference>
<evidence type="ECO:0000256" key="2">
    <source>
        <dbReference type="ARBA" id="ARBA00006840"/>
    </source>
</evidence>
<comment type="caution">
    <text evidence="6">Lacks conserved residue(s) required for the propagation of feature annotation.</text>
</comment>
<comment type="similarity">
    <text evidence="2 6">Belongs to the tetraspanin (TM4SF) family.</text>
</comment>
<evidence type="ECO:0000256" key="6">
    <source>
        <dbReference type="RuleBase" id="RU361218"/>
    </source>
</evidence>
<dbReference type="PANTHER" id="PTHR19282">
    <property type="entry name" value="TETRASPANIN"/>
    <property type="match status" value="1"/>
</dbReference>
<proteinExistence type="inferred from homology"/>
<dbReference type="Proteomes" id="UP000694701">
    <property type="component" value="Unplaced"/>
</dbReference>
<comment type="subcellular location">
    <subcellularLocation>
        <location evidence="1 6">Membrane</location>
        <topology evidence="1 6">Multi-pass membrane protein</topology>
    </subcellularLocation>
</comment>
<dbReference type="Ensembl" id="ENSCCRT00020125448.1">
    <property type="protein sequence ID" value="ENSCCRP00020115012.1"/>
    <property type="gene ID" value="ENSCCRG00020051959.1"/>
</dbReference>
<dbReference type="Pfam" id="PF00335">
    <property type="entry name" value="Tetraspanin"/>
    <property type="match status" value="1"/>
</dbReference>
<feature type="transmembrane region" description="Helical" evidence="6">
    <location>
        <begin position="101"/>
        <end position="121"/>
    </location>
</feature>
<evidence type="ECO:0000256" key="1">
    <source>
        <dbReference type="ARBA" id="ARBA00004141"/>
    </source>
</evidence>
<dbReference type="InterPro" id="IPR018499">
    <property type="entry name" value="Tetraspanin/Peripherin"/>
</dbReference>
<feature type="transmembrane region" description="Helical" evidence="6">
    <location>
        <begin position="66"/>
        <end position="89"/>
    </location>
</feature>
<accession>A0A8C2KYL6</accession>
<dbReference type="PRINTS" id="PR00259">
    <property type="entry name" value="TMFOUR"/>
</dbReference>
<dbReference type="PIRSF" id="PIRSF002419">
    <property type="entry name" value="Tetraspanin"/>
    <property type="match status" value="1"/>
</dbReference>
<keyword evidence="4 6" id="KW-1133">Transmembrane helix</keyword>
<keyword evidence="5 6" id="KW-0472">Membrane</keyword>
<dbReference type="InterPro" id="IPR008952">
    <property type="entry name" value="Tetraspanin_EC2_sf"/>
</dbReference>
<evidence type="ECO:0000313" key="7">
    <source>
        <dbReference type="Ensembl" id="ENSCCRP00020115012.1"/>
    </source>
</evidence>
<protein>
    <recommendedName>
        <fullName evidence="6">Tetraspanin</fullName>
    </recommendedName>
</protein>
<evidence type="ECO:0000256" key="5">
    <source>
        <dbReference type="ARBA" id="ARBA00023136"/>
    </source>
</evidence>
<keyword evidence="3 6" id="KW-0812">Transmembrane</keyword>
<dbReference type="InterPro" id="IPR000301">
    <property type="entry name" value="Tetraspanin_animals"/>
</dbReference>
<dbReference type="SUPFAM" id="SSF48652">
    <property type="entry name" value="Tetraspanin"/>
    <property type="match status" value="1"/>
</dbReference>
<evidence type="ECO:0000313" key="8">
    <source>
        <dbReference type="Proteomes" id="UP000694701"/>
    </source>
</evidence>
<reference evidence="7" key="1">
    <citation type="submission" date="2025-08" db="UniProtKB">
        <authorList>
            <consortium name="Ensembl"/>
        </authorList>
    </citation>
    <scope>IDENTIFICATION</scope>
</reference>
<organism evidence="7 8">
    <name type="scientific">Cyprinus carpio</name>
    <name type="common">Common carp</name>
    <dbReference type="NCBI Taxonomy" id="7962"/>
    <lineage>
        <taxon>Eukaryota</taxon>
        <taxon>Metazoa</taxon>
        <taxon>Chordata</taxon>
        <taxon>Craniata</taxon>
        <taxon>Vertebrata</taxon>
        <taxon>Euteleostomi</taxon>
        <taxon>Actinopterygii</taxon>
        <taxon>Neopterygii</taxon>
        <taxon>Teleostei</taxon>
        <taxon>Ostariophysi</taxon>
        <taxon>Cypriniformes</taxon>
        <taxon>Cyprinidae</taxon>
        <taxon>Cyprininae</taxon>
        <taxon>Cyprinus</taxon>
    </lineage>
</organism>
<name>A0A8C2KYL6_CYPCA</name>
<dbReference type="GO" id="GO:0005886">
    <property type="term" value="C:plasma membrane"/>
    <property type="evidence" value="ECO:0007669"/>
    <property type="project" value="TreeGrafter"/>
</dbReference>
<evidence type="ECO:0000256" key="3">
    <source>
        <dbReference type="ARBA" id="ARBA00022692"/>
    </source>
</evidence>
<dbReference type="AlphaFoldDB" id="A0A8C2KYL6"/>
<sequence length="248" mass="27402">MACYTISVAGRLLNNHFIRSTTIGFVLSHWTILGVGIWVEVDRVSLLGILENTEDAPPELAQLANIGYVLIGVGAFLMLMGFLGCCRAVKGSKCMLVSHHLIIFLVEVAAVIVLFVFKPLVRADALIEDNYGMDESYTSVWISTMSEVIPNNSNSCLCFFFFFWLKCCGYNDYTDFMGSQFETTTLLYPVTCCTNSSEPCNKNAAQFWSENGCFQALVNVIEDNAVLLTGMALGFDALEVFTSFLLST</sequence>
<feature type="transmembrane region" description="Helical" evidence="6">
    <location>
        <begin position="21"/>
        <end position="39"/>
    </location>
</feature>
<evidence type="ECO:0000256" key="4">
    <source>
        <dbReference type="ARBA" id="ARBA00022989"/>
    </source>
</evidence>